<name>A0A6J6NKI1_9ZZZZ</name>
<dbReference type="Pfam" id="PF08530">
    <property type="entry name" value="PepX_C"/>
    <property type="match status" value="1"/>
</dbReference>
<dbReference type="NCBIfam" id="TIGR00976">
    <property type="entry name" value="CocE_NonD"/>
    <property type="match status" value="2"/>
</dbReference>
<dbReference type="SUPFAM" id="SSF49785">
    <property type="entry name" value="Galactose-binding domain-like"/>
    <property type="match status" value="1"/>
</dbReference>
<dbReference type="InterPro" id="IPR050585">
    <property type="entry name" value="Xaa-Pro_dipeptidyl-ppase/CocE"/>
</dbReference>
<dbReference type="SUPFAM" id="SSF53474">
    <property type="entry name" value="alpha/beta-Hydrolases"/>
    <property type="match status" value="1"/>
</dbReference>
<dbReference type="Gene3D" id="1.10.3020.10">
    <property type="entry name" value="alpha-amino acid ester hydrolase ( Helical cap domain)"/>
    <property type="match status" value="1"/>
</dbReference>
<feature type="domain" description="Xaa-Pro dipeptidyl-peptidase C-terminal" evidence="2">
    <location>
        <begin position="297"/>
        <end position="531"/>
    </location>
</feature>
<keyword evidence="1" id="KW-0378">Hydrolase</keyword>
<protein>
    <submittedName>
        <fullName evidence="3">Unannotated protein</fullName>
    </submittedName>
</protein>
<organism evidence="3">
    <name type="scientific">freshwater metagenome</name>
    <dbReference type="NCBI Taxonomy" id="449393"/>
    <lineage>
        <taxon>unclassified sequences</taxon>
        <taxon>metagenomes</taxon>
        <taxon>ecological metagenomes</taxon>
    </lineage>
</organism>
<proteinExistence type="predicted"/>
<evidence type="ECO:0000259" key="2">
    <source>
        <dbReference type="SMART" id="SM00939"/>
    </source>
</evidence>
<gene>
    <name evidence="3" type="ORF">UFOPK2579_00085</name>
</gene>
<dbReference type="InterPro" id="IPR013736">
    <property type="entry name" value="Xaa-Pro_dipept_C"/>
</dbReference>
<dbReference type="GO" id="GO:0008239">
    <property type="term" value="F:dipeptidyl-peptidase activity"/>
    <property type="evidence" value="ECO:0007669"/>
    <property type="project" value="InterPro"/>
</dbReference>
<dbReference type="InterPro" id="IPR029058">
    <property type="entry name" value="AB_hydrolase_fold"/>
</dbReference>
<dbReference type="PANTHER" id="PTHR43056">
    <property type="entry name" value="PEPTIDASE S9 PROLYL OLIGOPEPTIDASE"/>
    <property type="match status" value="1"/>
</dbReference>
<evidence type="ECO:0000256" key="1">
    <source>
        <dbReference type="ARBA" id="ARBA00022801"/>
    </source>
</evidence>
<dbReference type="AlphaFoldDB" id="A0A6J6NKI1"/>
<accession>A0A6J6NKI1</accession>
<dbReference type="SMART" id="SM00939">
    <property type="entry name" value="PepX_C"/>
    <property type="match status" value="1"/>
</dbReference>
<dbReference type="Pfam" id="PF02129">
    <property type="entry name" value="Peptidase_S15"/>
    <property type="match status" value="1"/>
</dbReference>
<dbReference type="Gene3D" id="2.60.120.260">
    <property type="entry name" value="Galactose-binding domain-like"/>
    <property type="match status" value="1"/>
</dbReference>
<dbReference type="InterPro" id="IPR000383">
    <property type="entry name" value="Xaa-Pro-like_dom"/>
</dbReference>
<dbReference type="Gene3D" id="3.40.50.1820">
    <property type="entry name" value="alpha/beta hydrolase"/>
    <property type="match status" value="1"/>
</dbReference>
<evidence type="ECO:0000313" key="3">
    <source>
        <dbReference type="EMBL" id="CAB4685418.1"/>
    </source>
</evidence>
<reference evidence="3" key="1">
    <citation type="submission" date="2020-05" db="EMBL/GenBank/DDBJ databases">
        <authorList>
            <person name="Chiriac C."/>
            <person name="Salcher M."/>
            <person name="Ghai R."/>
            <person name="Kavagutti S V."/>
        </authorList>
    </citation>
    <scope>NUCLEOTIDE SEQUENCE</scope>
</reference>
<dbReference type="InterPro" id="IPR008979">
    <property type="entry name" value="Galactose-bd-like_sf"/>
</dbReference>
<sequence>MPEPTYDTVSEDVAVEMSDGVLLGATVTYPSSDATTRAPGRFPVVLSITPYGRTALCSCPDAAMFATRGIVSVVVDTRGTGGSEGNLDDNYFSPREARDGYELVEHFGTQRWSSGKVAMAGGSYVGITQYLTAELQPPHLAAIVPGVALSDLYRDAYTHGGIPNLFFDAQYIAVQGGPGMLTPGGPTQLPMTAGAKLQQLLGTPIALDYLAHPNDDRFYRARSPYYRADRITVPTLILDGWRDGFVRGAVEMYRELAERPGVETRMYVDPCTHKGCGAPFAPTLSDEGGDDVTAMTLEFLAHHLLGVRTPARPAVRSYVQGAVGEILQTTQWPPRDTDVTTMRLQGSAIETGRPAGAVTTRSYLTNPLEGISNPLDFYGTVAISPYVPTDQQLAAATGLTWTSAPLDEGALLAGPAQVHLVASSSATDTDWIVQLSDVAPDGTTSLITQGYLRASHRALDRRRSSEASPYHVEERPLPLEPGRFYPFEIAVWPTTYRLAPGHRIAMRLSTYDVPTHAPASIRVDSDDPSIALVAPSTNVVRMGRGGTSLLLPLHPLG</sequence>
<dbReference type="PANTHER" id="PTHR43056:SF10">
    <property type="entry name" value="COCE_NOND FAMILY, PUTATIVE (AFU_ORTHOLOGUE AFUA_7G00600)-RELATED"/>
    <property type="match status" value="1"/>
</dbReference>
<dbReference type="EMBL" id="CAEZXR010000005">
    <property type="protein sequence ID" value="CAB4685418.1"/>
    <property type="molecule type" value="Genomic_DNA"/>
</dbReference>
<dbReference type="InterPro" id="IPR005674">
    <property type="entry name" value="CocE/Ser_esterase"/>
</dbReference>